<evidence type="ECO:0000256" key="7">
    <source>
        <dbReference type="ARBA" id="ARBA00022679"/>
    </source>
</evidence>
<evidence type="ECO:0000256" key="8">
    <source>
        <dbReference type="ARBA" id="ARBA00022723"/>
    </source>
</evidence>
<dbReference type="GO" id="GO:0005975">
    <property type="term" value="P:carbohydrate metabolic process"/>
    <property type="evidence" value="ECO:0007669"/>
    <property type="project" value="InterPro"/>
</dbReference>
<evidence type="ECO:0000256" key="1">
    <source>
        <dbReference type="ARBA" id="ARBA00001595"/>
    </source>
</evidence>
<dbReference type="InterPro" id="IPR032091">
    <property type="entry name" value="Malt_amylase-like_C"/>
</dbReference>
<dbReference type="Gene3D" id="3.20.20.80">
    <property type="entry name" value="Glycosidases"/>
    <property type="match status" value="1"/>
</dbReference>
<dbReference type="Gene3D" id="2.60.40.1180">
    <property type="entry name" value="Golgi alpha-mannosidase II"/>
    <property type="match status" value="1"/>
</dbReference>
<evidence type="ECO:0000256" key="15">
    <source>
        <dbReference type="ARBA" id="ARBA00049067"/>
    </source>
</evidence>
<sequence>MAKRKTRAFLDDPLWYKDAVIYQLHVKSFFDANNDGIGDFRGLIEKLDYIAELGVNTLWLLPFYPSPRRDDGYDIAMYKGVHPDYGTLADARRFIDAAHERGLRVITELVINHTSDQHPWFQRARRAKKGSQARNWYVWSDDDTRYDQTRIIFIDSEQSNWTWDPVAGQYFWHRFYSHQPDLNFDNPQVLRAVLGVMRYWLDMGVDGLRLDAIPYLIERDGTNNENLPETHVVLKRIRAELDAHYPDRMLLAEANQWPEDTRPYFGGTDGGPGDECHMAFHFPLMPRMYMAIAQEDRFPISDILRQTPAIPDNCQWAIFLRNHDELTLEMVTDDERDYLWNYYAADRRARINLGIRRRLAPLVERDRRRIELLNSLLLSMPGTPTLYYGDEIGMGDNIYLGDRDGVRTPMQWSMDRNGGFSRADPASLVLPPILDSLYGYPSVNVEAQARDPHSLLNWTRRMLGVRKQQKAFGRGSISMLAPPNRRILAYLRQYRPEGEGASEESILCVANLSNAAQAVELDLSAFDGRVPVEMLGGSSFPPIGRMTYLLTLPPYGFYWFYLADSQQMPAWHVQPVERMPELPTLVLAQRLGEIMHGAPRELLESDSLPRYLPKRRWFAGGRVEAGSAHLLYAMPLTGDDAAPMLAEVEVSGAEGAEHYQLPLAAVPEKGSAGNDLPQQLALARLRRGRKVGLLTDAFALPAFTRLILGLLREAATMAGPAGELQFLPQPGLTAFAEIGEDAEVRVLSVDQSNSSALIGDRLLLKLLRRVFPGVHPEVEMGGYLSRRGFANIAPLLGEVRRIDAQGQPHTLMLLQGYLSNQGDAWSWTLNQLERAMRDGALPSAEPAFDAMEELRLFAGKLGQRLGEMHQLLSEASDVPDFGLHRSAAADSSVWASSIGEQIDQALQALQHGRQQLDEHGAVMVDWLLEKRGELLHAVGNLAQLAEGGVMIRVHGDLHLGQVLVVQGDAFLIDFEGEPNRPLAERRRRHSPLKDVTGVLRSFDYAAAMALRSAQGTEAPAQVLAARAELALRYRREARDAFLEAYRAAAVDLPHEWRGREGEGAALALFSLEKAAYEVLYEAGHRPDWLEVPLQGLFELARHLLGGKQ</sequence>
<evidence type="ECO:0000256" key="14">
    <source>
        <dbReference type="ARBA" id="ARBA00031378"/>
    </source>
</evidence>
<comment type="similarity">
    <text evidence="2">Belongs to the glycosyl hydrolase 13 family. TreS subfamily.</text>
</comment>
<dbReference type="SUPFAM" id="SSF51445">
    <property type="entry name" value="(Trans)glycosidases"/>
    <property type="match status" value="1"/>
</dbReference>
<comment type="catalytic activity">
    <reaction evidence="15">
        <text>D-maltose + ATP = alpha-maltose 1-phosphate + ADP + H(+)</text>
        <dbReference type="Rhea" id="RHEA:31915"/>
        <dbReference type="ChEBI" id="CHEBI:15378"/>
        <dbReference type="ChEBI" id="CHEBI:17306"/>
        <dbReference type="ChEBI" id="CHEBI:30616"/>
        <dbReference type="ChEBI" id="CHEBI:63576"/>
        <dbReference type="ChEBI" id="CHEBI:456216"/>
        <dbReference type="EC" id="2.7.1.175"/>
    </reaction>
</comment>
<evidence type="ECO:0000256" key="13">
    <source>
        <dbReference type="ARBA" id="ARBA00031251"/>
    </source>
</evidence>
<dbReference type="GO" id="GO:0016740">
    <property type="term" value="F:transferase activity"/>
    <property type="evidence" value="ECO:0007669"/>
    <property type="project" value="UniProtKB-KW"/>
</dbReference>
<dbReference type="Gene3D" id="3.90.400.10">
    <property type="entry name" value="Oligo-1,6-glucosidase, Domain 2"/>
    <property type="match status" value="1"/>
</dbReference>
<dbReference type="EC" id="2.7.1.175" evidence="4"/>
<keyword evidence="9" id="KW-0547">Nucleotide-binding</keyword>
<comment type="similarity">
    <text evidence="3">Belongs to the aminoglycoside phosphotransferase family.</text>
</comment>
<dbReference type="RefSeq" id="WP_184591944.1">
    <property type="nucleotide sequence ID" value="NZ_JACHLI010000015.1"/>
</dbReference>
<dbReference type="Gene3D" id="3.90.1200.10">
    <property type="match status" value="1"/>
</dbReference>
<evidence type="ECO:0000256" key="9">
    <source>
        <dbReference type="ARBA" id="ARBA00022741"/>
    </source>
</evidence>
<dbReference type="SUPFAM" id="SSF56112">
    <property type="entry name" value="Protein kinase-like (PK-like)"/>
    <property type="match status" value="1"/>
</dbReference>
<evidence type="ECO:0000256" key="4">
    <source>
        <dbReference type="ARBA" id="ARBA00011962"/>
    </source>
</evidence>
<name>A0A7W7KM02_PSENT</name>
<dbReference type="PANTHER" id="PTHR10357">
    <property type="entry name" value="ALPHA-AMYLASE FAMILY MEMBER"/>
    <property type="match status" value="1"/>
</dbReference>
<keyword evidence="7 17" id="KW-0808">Transferase</keyword>
<dbReference type="Pfam" id="PF18085">
    <property type="entry name" value="Mak_N_cap"/>
    <property type="match status" value="1"/>
</dbReference>
<keyword evidence="12 17" id="KW-0413">Isomerase</keyword>
<dbReference type="InterPro" id="IPR012810">
    <property type="entry name" value="TreS/a-amylase_N"/>
</dbReference>
<keyword evidence="10" id="KW-0106">Calcium</keyword>
<keyword evidence="17" id="KW-0378">Hydrolase</keyword>
<dbReference type="GO" id="GO:0047471">
    <property type="term" value="F:maltose alpha-D-glucosyltransferase activity"/>
    <property type="evidence" value="ECO:0007669"/>
    <property type="project" value="UniProtKB-EC"/>
</dbReference>
<dbReference type="GO" id="GO:0005524">
    <property type="term" value="F:ATP binding"/>
    <property type="evidence" value="ECO:0007669"/>
    <property type="project" value="UniProtKB-KW"/>
</dbReference>
<dbReference type="Pfam" id="PF16657">
    <property type="entry name" value="Malt_amylase_C"/>
    <property type="match status" value="1"/>
</dbReference>
<reference evidence="17 18" key="1">
    <citation type="submission" date="2020-08" db="EMBL/GenBank/DDBJ databases">
        <title>Functional genomics of gut bacteria from endangered species of beetles.</title>
        <authorList>
            <person name="Carlos-Shanley C."/>
        </authorList>
    </citation>
    <scope>NUCLEOTIDE SEQUENCE [LARGE SCALE GENOMIC DNA]</scope>
    <source>
        <strain evidence="17 18">S00179</strain>
    </source>
</reference>
<dbReference type="InterPro" id="IPR012811">
    <property type="entry name" value="TreS_maltokin_C_dom"/>
</dbReference>
<evidence type="ECO:0000256" key="3">
    <source>
        <dbReference type="ARBA" id="ARBA00006219"/>
    </source>
</evidence>
<dbReference type="GO" id="GO:0016798">
    <property type="term" value="F:hydrolase activity, acting on glycosyl bonds"/>
    <property type="evidence" value="ECO:0007669"/>
    <property type="project" value="UniProtKB-KW"/>
</dbReference>
<dbReference type="FunFam" id="3.20.20.80:FF:000055">
    <property type="entry name" value="Trehalose synthase"/>
    <property type="match status" value="1"/>
</dbReference>
<dbReference type="EC" id="5.4.99.16" evidence="5"/>
<protein>
    <recommendedName>
        <fullName evidence="6">Maltokinase</fullName>
        <ecNumber evidence="4">2.7.1.175</ecNumber>
        <ecNumber evidence="5">5.4.99.16</ecNumber>
    </recommendedName>
    <alternativeName>
        <fullName evidence="14">Maltose alpha-D-glucosyltransferase</fullName>
    </alternativeName>
    <alternativeName>
        <fullName evidence="13">Maltose-1-phosphate synthase</fullName>
    </alternativeName>
</protein>
<dbReference type="GO" id="GO:0046872">
    <property type="term" value="F:metal ion binding"/>
    <property type="evidence" value="ECO:0007669"/>
    <property type="project" value="UniProtKB-KW"/>
</dbReference>
<evidence type="ECO:0000256" key="10">
    <source>
        <dbReference type="ARBA" id="ARBA00022837"/>
    </source>
</evidence>
<dbReference type="Pfam" id="PF00128">
    <property type="entry name" value="Alpha-amylase"/>
    <property type="match status" value="2"/>
</dbReference>
<evidence type="ECO:0000256" key="6">
    <source>
        <dbReference type="ARBA" id="ARBA00013882"/>
    </source>
</evidence>
<evidence type="ECO:0000256" key="2">
    <source>
        <dbReference type="ARBA" id="ARBA00005496"/>
    </source>
</evidence>
<feature type="domain" description="Glycosyl hydrolase family 13 catalytic" evidence="16">
    <location>
        <begin position="23"/>
        <end position="427"/>
    </location>
</feature>
<evidence type="ECO:0000256" key="12">
    <source>
        <dbReference type="ARBA" id="ARBA00023235"/>
    </source>
</evidence>
<organism evidence="17 18">
    <name type="scientific">Pseudomonas nitroreducens</name>
    <dbReference type="NCBI Taxonomy" id="46680"/>
    <lineage>
        <taxon>Bacteria</taxon>
        <taxon>Pseudomonadati</taxon>
        <taxon>Pseudomonadota</taxon>
        <taxon>Gammaproteobacteria</taxon>
        <taxon>Pseudomonadales</taxon>
        <taxon>Pseudomonadaceae</taxon>
        <taxon>Pseudomonas</taxon>
    </lineage>
</organism>
<comment type="catalytic activity">
    <reaction evidence="1">
        <text>D-maltose = alpha,alpha-trehalose</text>
        <dbReference type="Rhea" id="RHEA:15145"/>
        <dbReference type="ChEBI" id="CHEBI:16551"/>
        <dbReference type="ChEBI" id="CHEBI:17306"/>
        <dbReference type="EC" id="5.4.99.16"/>
    </reaction>
</comment>
<keyword evidence="17" id="KW-0326">Glycosidase</keyword>
<dbReference type="InterPro" id="IPR045857">
    <property type="entry name" value="O16G_dom_2"/>
</dbReference>
<dbReference type="NCBIfam" id="TIGR02456">
    <property type="entry name" value="treS_nterm"/>
    <property type="match status" value="1"/>
</dbReference>
<evidence type="ECO:0000259" key="16">
    <source>
        <dbReference type="SMART" id="SM00642"/>
    </source>
</evidence>
<dbReference type="InterPro" id="IPR006047">
    <property type="entry name" value="GH13_cat_dom"/>
</dbReference>
<dbReference type="InterPro" id="IPR013780">
    <property type="entry name" value="Glyco_hydro_b"/>
</dbReference>
<dbReference type="PANTHER" id="PTHR10357:SF219">
    <property type="entry name" value="MALTOSE ALPHA-D-GLUCOSYLTRANSFERASE"/>
    <property type="match status" value="1"/>
</dbReference>
<dbReference type="EMBL" id="JACHLI010000015">
    <property type="protein sequence ID" value="MBB4864976.1"/>
    <property type="molecule type" value="Genomic_DNA"/>
</dbReference>
<dbReference type="CDD" id="cd11334">
    <property type="entry name" value="AmyAc_TreS"/>
    <property type="match status" value="1"/>
</dbReference>
<dbReference type="Proteomes" id="UP000566995">
    <property type="component" value="Unassembled WGS sequence"/>
</dbReference>
<keyword evidence="8" id="KW-0479">Metal-binding</keyword>
<evidence type="ECO:0000313" key="17">
    <source>
        <dbReference type="EMBL" id="MBB4864976.1"/>
    </source>
</evidence>
<dbReference type="InterPro" id="IPR017853">
    <property type="entry name" value="GH"/>
</dbReference>
<proteinExistence type="inferred from homology"/>
<evidence type="ECO:0000256" key="5">
    <source>
        <dbReference type="ARBA" id="ARBA00012619"/>
    </source>
</evidence>
<evidence type="ECO:0000256" key="11">
    <source>
        <dbReference type="ARBA" id="ARBA00022840"/>
    </source>
</evidence>
<dbReference type="SUPFAM" id="SSF51011">
    <property type="entry name" value="Glycosyl hydrolase domain"/>
    <property type="match status" value="1"/>
</dbReference>
<dbReference type="InterPro" id="IPR011009">
    <property type="entry name" value="Kinase-like_dom_sf"/>
</dbReference>
<dbReference type="SMART" id="SM00642">
    <property type="entry name" value="Aamy"/>
    <property type="match status" value="1"/>
</dbReference>
<dbReference type="InterPro" id="IPR040999">
    <property type="entry name" value="Mak_N_cap"/>
</dbReference>
<dbReference type="AlphaFoldDB" id="A0A7W7KM02"/>
<keyword evidence="11" id="KW-0067">ATP-binding</keyword>
<comment type="caution">
    <text evidence="17">The sequence shown here is derived from an EMBL/GenBank/DDBJ whole genome shotgun (WGS) entry which is preliminary data.</text>
</comment>
<evidence type="ECO:0000313" key="18">
    <source>
        <dbReference type="Proteomes" id="UP000566995"/>
    </source>
</evidence>
<gene>
    <name evidence="17" type="ORF">HNP46_003852</name>
</gene>
<accession>A0A7W7KM02</accession>
<dbReference type="NCBIfam" id="TIGR02457">
    <property type="entry name" value="TreS_Cterm"/>
    <property type="match status" value="1"/>
</dbReference>